<proteinExistence type="predicted"/>
<evidence type="ECO:0000256" key="3">
    <source>
        <dbReference type="ARBA" id="ARBA00022989"/>
    </source>
</evidence>
<evidence type="ECO:0000313" key="9">
    <source>
        <dbReference type="Proteomes" id="UP000800097"/>
    </source>
</evidence>
<dbReference type="CDD" id="cd17502">
    <property type="entry name" value="MFS_Azr1_MDR_like"/>
    <property type="match status" value="1"/>
</dbReference>
<feature type="transmembrane region" description="Helical" evidence="6">
    <location>
        <begin position="415"/>
        <end position="434"/>
    </location>
</feature>
<dbReference type="PROSITE" id="PS50850">
    <property type="entry name" value="MFS"/>
    <property type="match status" value="1"/>
</dbReference>
<accession>A0A6A6JEW7</accession>
<evidence type="ECO:0000256" key="1">
    <source>
        <dbReference type="ARBA" id="ARBA00004141"/>
    </source>
</evidence>
<reference evidence="8" key="1">
    <citation type="journal article" date="2020" name="Stud. Mycol.">
        <title>101 Dothideomycetes genomes: a test case for predicting lifestyles and emergence of pathogens.</title>
        <authorList>
            <person name="Haridas S."/>
            <person name="Albert R."/>
            <person name="Binder M."/>
            <person name="Bloem J."/>
            <person name="Labutti K."/>
            <person name="Salamov A."/>
            <person name="Andreopoulos B."/>
            <person name="Baker S."/>
            <person name="Barry K."/>
            <person name="Bills G."/>
            <person name="Bluhm B."/>
            <person name="Cannon C."/>
            <person name="Castanera R."/>
            <person name="Culley D."/>
            <person name="Daum C."/>
            <person name="Ezra D."/>
            <person name="Gonzalez J."/>
            <person name="Henrissat B."/>
            <person name="Kuo A."/>
            <person name="Liang C."/>
            <person name="Lipzen A."/>
            <person name="Lutzoni F."/>
            <person name="Magnuson J."/>
            <person name="Mondo S."/>
            <person name="Nolan M."/>
            <person name="Ohm R."/>
            <person name="Pangilinan J."/>
            <person name="Park H.-J."/>
            <person name="Ramirez L."/>
            <person name="Alfaro M."/>
            <person name="Sun H."/>
            <person name="Tritt A."/>
            <person name="Yoshinaga Y."/>
            <person name="Zwiers L.-H."/>
            <person name="Turgeon B."/>
            <person name="Goodwin S."/>
            <person name="Spatafora J."/>
            <person name="Crous P."/>
            <person name="Grigoriev I."/>
        </authorList>
    </citation>
    <scope>NUCLEOTIDE SEQUENCE</scope>
    <source>
        <strain evidence="8">CBS 379.55</strain>
    </source>
</reference>
<feature type="compositionally biased region" description="Polar residues" evidence="5">
    <location>
        <begin position="43"/>
        <end position="57"/>
    </location>
</feature>
<dbReference type="InterPro" id="IPR011701">
    <property type="entry name" value="MFS"/>
</dbReference>
<dbReference type="InterPro" id="IPR020846">
    <property type="entry name" value="MFS_dom"/>
</dbReference>
<feature type="transmembrane region" description="Helical" evidence="6">
    <location>
        <begin position="505"/>
        <end position="525"/>
    </location>
</feature>
<feature type="transmembrane region" description="Helical" evidence="6">
    <location>
        <begin position="202"/>
        <end position="227"/>
    </location>
</feature>
<name>A0A6A6JEW7_WESOR</name>
<dbReference type="PANTHER" id="PTHR23501:SF198">
    <property type="entry name" value="AZOLE RESISTANCE PROTEIN 1-RELATED"/>
    <property type="match status" value="1"/>
</dbReference>
<organism evidence="8 9">
    <name type="scientific">Westerdykella ornata</name>
    <dbReference type="NCBI Taxonomy" id="318751"/>
    <lineage>
        <taxon>Eukaryota</taxon>
        <taxon>Fungi</taxon>
        <taxon>Dikarya</taxon>
        <taxon>Ascomycota</taxon>
        <taxon>Pezizomycotina</taxon>
        <taxon>Dothideomycetes</taxon>
        <taxon>Pleosporomycetidae</taxon>
        <taxon>Pleosporales</taxon>
        <taxon>Sporormiaceae</taxon>
        <taxon>Westerdykella</taxon>
    </lineage>
</organism>
<dbReference type="Proteomes" id="UP000800097">
    <property type="component" value="Unassembled WGS sequence"/>
</dbReference>
<evidence type="ECO:0000256" key="6">
    <source>
        <dbReference type="SAM" id="Phobius"/>
    </source>
</evidence>
<dbReference type="Gene3D" id="1.20.1250.20">
    <property type="entry name" value="MFS general substrate transporter like domains"/>
    <property type="match status" value="1"/>
</dbReference>
<feature type="transmembrane region" description="Helical" evidence="6">
    <location>
        <begin position="109"/>
        <end position="135"/>
    </location>
</feature>
<feature type="domain" description="Major facilitator superfamily (MFS) profile" evidence="7">
    <location>
        <begin position="112"/>
        <end position="599"/>
    </location>
</feature>
<dbReference type="FunFam" id="1.20.1250.20:FF:000196">
    <property type="entry name" value="MFS toxin efflux pump (AflT)"/>
    <property type="match status" value="1"/>
</dbReference>
<feature type="transmembrane region" description="Helical" evidence="6">
    <location>
        <begin position="306"/>
        <end position="325"/>
    </location>
</feature>
<evidence type="ECO:0000313" key="8">
    <source>
        <dbReference type="EMBL" id="KAF2274528.1"/>
    </source>
</evidence>
<feature type="transmembrane region" description="Helical" evidence="6">
    <location>
        <begin position="177"/>
        <end position="196"/>
    </location>
</feature>
<dbReference type="RefSeq" id="XP_033652067.1">
    <property type="nucleotide sequence ID" value="XM_033792883.1"/>
</dbReference>
<keyword evidence="9" id="KW-1185">Reference proteome</keyword>
<dbReference type="GO" id="GO:0022857">
    <property type="term" value="F:transmembrane transporter activity"/>
    <property type="evidence" value="ECO:0007669"/>
    <property type="project" value="InterPro"/>
</dbReference>
<feature type="transmembrane region" description="Helical" evidence="6">
    <location>
        <begin position="568"/>
        <end position="593"/>
    </location>
</feature>
<dbReference type="EMBL" id="ML986502">
    <property type="protein sequence ID" value="KAF2274528.1"/>
    <property type="molecule type" value="Genomic_DNA"/>
</dbReference>
<feature type="transmembrane region" description="Helical" evidence="6">
    <location>
        <begin position="147"/>
        <end position="165"/>
    </location>
</feature>
<dbReference type="OrthoDB" id="10021397at2759"/>
<feature type="transmembrane region" description="Helical" evidence="6">
    <location>
        <begin position="374"/>
        <end position="395"/>
    </location>
</feature>
<evidence type="ECO:0000256" key="5">
    <source>
        <dbReference type="SAM" id="MobiDB-lite"/>
    </source>
</evidence>
<feature type="compositionally biased region" description="Basic and acidic residues" evidence="5">
    <location>
        <begin position="68"/>
        <end position="90"/>
    </location>
</feature>
<feature type="transmembrane region" description="Helical" evidence="6">
    <location>
        <begin position="471"/>
        <end position="493"/>
    </location>
</feature>
<dbReference type="InterPro" id="IPR036259">
    <property type="entry name" value="MFS_trans_sf"/>
</dbReference>
<dbReference type="PANTHER" id="PTHR23501">
    <property type="entry name" value="MAJOR FACILITATOR SUPERFAMILY"/>
    <property type="match status" value="1"/>
</dbReference>
<keyword evidence="3 6" id="KW-1133">Transmembrane helix</keyword>
<feature type="transmembrane region" description="Helical" evidence="6">
    <location>
        <begin position="337"/>
        <end position="354"/>
    </location>
</feature>
<protein>
    <submittedName>
        <fullName evidence="8">MFS general substrate transporter</fullName>
    </submittedName>
</protein>
<evidence type="ECO:0000256" key="2">
    <source>
        <dbReference type="ARBA" id="ARBA00022692"/>
    </source>
</evidence>
<feature type="transmembrane region" description="Helical" evidence="6">
    <location>
        <begin position="441"/>
        <end position="459"/>
    </location>
</feature>
<feature type="transmembrane region" description="Helical" evidence="6">
    <location>
        <begin position="265"/>
        <end position="285"/>
    </location>
</feature>
<dbReference type="SUPFAM" id="SSF103473">
    <property type="entry name" value="MFS general substrate transporter"/>
    <property type="match status" value="1"/>
</dbReference>
<comment type="subcellular location">
    <subcellularLocation>
        <location evidence="1">Membrane</location>
        <topology evidence="1">Multi-pass membrane protein</topology>
    </subcellularLocation>
</comment>
<keyword evidence="2 6" id="KW-0812">Transmembrane</keyword>
<feature type="region of interest" description="Disordered" evidence="5">
    <location>
        <begin position="1"/>
        <end position="99"/>
    </location>
</feature>
<dbReference type="FunFam" id="1.20.1720.10:FF:000012">
    <property type="entry name" value="MFS toxin efflux pump (AflT)"/>
    <property type="match status" value="1"/>
</dbReference>
<feature type="transmembrane region" description="Helical" evidence="6">
    <location>
        <begin position="234"/>
        <end position="253"/>
    </location>
</feature>
<dbReference type="AlphaFoldDB" id="A0A6A6JEW7"/>
<dbReference type="GO" id="GO:0005886">
    <property type="term" value="C:plasma membrane"/>
    <property type="evidence" value="ECO:0007669"/>
    <property type="project" value="TreeGrafter"/>
</dbReference>
<evidence type="ECO:0000256" key="4">
    <source>
        <dbReference type="ARBA" id="ARBA00023136"/>
    </source>
</evidence>
<evidence type="ECO:0000259" key="7">
    <source>
        <dbReference type="PROSITE" id="PS50850"/>
    </source>
</evidence>
<keyword evidence="4 6" id="KW-0472">Membrane</keyword>
<dbReference type="Pfam" id="PF07690">
    <property type="entry name" value="MFS_1"/>
    <property type="match status" value="1"/>
</dbReference>
<sequence length="610" mass="65648">MHDKSLEATEGTQEGRVTSEGNDVRDNEEAFGDAFPEKKEVDLNTQSTPPIHTTASRPGSAHKSTGGGEDKDIVETEKRPSRRSGEHTGDDAPAEDEEDESKYLSGIKLAILSLGLCLTTFVIALDNTIIATAIPKITTVFNSLEDVGWYGSAYLLTTCSLQPSFGKVYTYFDVKYTYLFALLLFEVGSVICAAATSSPMFIVGRAVAGAGAAALFSGGMTIIGYSVPLRKRPIYIAALSSMFGIASVVGPILGGAFTDNVSWRWCFWINLPFGGVSLAVVFFFFSNPERQYSHIPVKARLKEVDLVGATFLICAIVSLLLALQWGGQTYPWKNSKVWGTLLGFGLIILVFIAIQIYQKDRATIPLRVLKKRTVLVSCLFTAFLSMALYTHIFYLPFYFQASKGTSAEESGIRTIAYLVSITVASLIVGGAITFVGYYSPFMWLGSALFCIGCGLLYTLKVASPPGQWIGYQILAGAGAGASVQIPFIAVQVVTNEKDMPTANACVMFFNSLGGAIAISIAQNIFVNSLAREIPRYAPGMDPRVVIHAGATYVRDVVPPELLPGVLEAYTHAIVSAFILAIATSGLGFFISFGMEWKSVKGKKIMAAGAA</sequence>
<gene>
    <name evidence="8" type="ORF">EI97DRAFT_101563</name>
</gene>
<feature type="compositionally biased region" description="Polar residues" evidence="5">
    <location>
        <begin position="10"/>
        <end position="21"/>
    </location>
</feature>
<dbReference type="GeneID" id="54546058"/>